<comment type="caution">
    <text evidence="1">The sequence shown here is derived from an EMBL/GenBank/DDBJ whole genome shotgun (WGS) entry which is preliminary data.</text>
</comment>
<accession>A0A6G3SMW4</accession>
<name>A0A6G3SMW4_STRAQ</name>
<dbReference type="RefSeq" id="WP_164257008.1">
    <property type="nucleotide sequence ID" value="NZ_JAAGMK010000202.1"/>
</dbReference>
<dbReference type="AlphaFoldDB" id="A0A6G3SMW4"/>
<evidence type="ECO:0000313" key="1">
    <source>
        <dbReference type="EMBL" id="NEB84092.1"/>
    </source>
</evidence>
<sequence length="129" mass="14111">MRKAIFATATSDGFLLRLTEAQKDLIREVLLFQADRPGGYRTSVVRLGVDRESASQVMRKVSDSNPEFSLHEIHVLFAALSSTPIMIPSEEAFYERIGFFRENSFALAAGLLNAAEAASDKGGNLSAND</sequence>
<proteinExistence type="predicted"/>
<reference evidence="1" key="1">
    <citation type="submission" date="2020-01" db="EMBL/GenBank/DDBJ databases">
        <title>Insect and environment-associated Actinomycetes.</title>
        <authorList>
            <person name="Currrie C."/>
            <person name="Chevrette M."/>
            <person name="Carlson C."/>
            <person name="Stubbendieck R."/>
            <person name="Wendt-Pienkowski E."/>
        </authorList>
    </citation>
    <scope>NUCLEOTIDE SEQUENCE</scope>
    <source>
        <strain evidence="1">SID505</strain>
    </source>
</reference>
<dbReference type="EMBL" id="JAAGMK010000202">
    <property type="protein sequence ID" value="NEB84092.1"/>
    <property type="molecule type" value="Genomic_DNA"/>
</dbReference>
<organism evidence="1">
    <name type="scientific">Streptomyces anulatus</name>
    <name type="common">Streptomyces chrysomallus</name>
    <dbReference type="NCBI Taxonomy" id="1892"/>
    <lineage>
        <taxon>Bacteria</taxon>
        <taxon>Bacillati</taxon>
        <taxon>Actinomycetota</taxon>
        <taxon>Actinomycetes</taxon>
        <taxon>Kitasatosporales</taxon>
        <taxon>Streptomycetaceae</taxon>
        <taxon>Streptomyces</taxon>
    </lineage>
</organism>
<gene>
    <name evidence="1" type="ORF">G3I43_07860</name>
</gene>
<protein>
    <submittedName>
        <fullName evidence="1">Uncharacterized protein</fullName>
    </submittedName>
</protein>